<evidence type="ECO:0000313" key="2">
    <source>
        <dbReference type="EMBL" id="RII37820.1"/>
    </source>
</evidence>
<protein>
    <submittedName>
        <fullName evidence="2">GNAT family N-acetyltransferase</fullName>
    </submittedName>
</protein>
<dbReference type="RefSeq" id="WP_119400013.1">
    <property type="nucleotide sequence ID" value="NZ_QWJJ01000014.1"/>
</dbReference>
<proteinExistence type="predicted"/>
<comment type="caution">
    <text evidence="2">The sequence shown here is derived from an EMBL/GenBank/DDBJ whole genome shotgun (WGS) entry which is preliminary data.</text>
</comment>
<keyword evidence="2" id="KW-0808">Transferase</keyword>
<dbReference type="InterPro" id="IPR016181">
    <property type="entry name" value="Acyl_CoA_acyltransferase"/>
</dbReference>
<evidence type="ECO:0000313" key="3">
    <source>
        <dbReference type="Proteomes" id="UP000265848"/>
    </source>
</evidence>
<dbReference type="InterPro" id="IPR000182">
    <property type="entry name" value="GNAT_dom"/>
</dbReference>
<dbReference type="Gene3D" id="3.40.630.30">
    <property type="match status" value="1"/>
</dbReference>
<dbReference type="SUPFAM" id="SSF55729">
    <property type="entry name" value="Acyl-CoA N-acyltransferases (Nat)"/>
    <property type="match status" value="1"/>
</dbReference>
<feature type="domain" description="N-acetyltransferase" evidence="1">
    <location>
        <begin position="20"/>
        <end position="163"/>
    </location>
</feature>
<gene>
    <name evidence="2" type="ORF">DL237_15600</name>
</gene>
<sequence length="171" mass="19286">MIARALRPFAAATDRTRRDVVPRPARLYNVPALARILWSFTRDTDWMPQVRHRGMDVLLLVRLVLRGSVRLICDDDGPCAFIAREGDLIHALYVHARARRRGHGRALLSEAKATRTLLALWTPVESNTARRFYAAEGFSTAAYGDGSGNDEALPEVLMIWQKPQVHRQDTA</sequence>
<dbReference type="EMBL" id="QWJJ01000014">
    <property type="protein sequence ID" value="RII37820.1"/>
    <property type="molecule type" value="Genomic_DNA"/>
</dbReference>
<accession>A0A399IXW7</accession>
<dbReference type="PROSITE" id="PS51186">
    <property type="entry name" value="GNAT"/>
    <property type="match status" value="1"/>
</dbReference>
<reference evidence="2 3" key="1">
    <citation type="submission" date="2018-08" db="EMBL/GenBank/DDBJ databases">
        <title>Pseudooceanicola sediminis CY03 in the family Rhodobacteracea.</title>
        <authorList>
            <person name="Zhang Y.-J."/>
        </authorList>
    </citation>
    <scope>NUCLEOTIDE SEQUENCE [LARGE SCALE GENOMIC DNA]</scope>
    <source>
        <strain evidence="2 3">CY03</strain>
    </source>
</reference>
<dbReference type="Proteomes" id="UP000265848">
    <property type="component" value="Unassembled WGS sequence"/>
</dbReference>
<organism evidence="2 3">
    <name type="scientific">Pseudooceanicola sediminis</name>
    <dbReference type="NCBI Taxonomy" id="2211117"/>
    <lineage>
        <taxon>Bacteria</taxon>
        <taxon>Pseudomonadati</taxon>
        <taxon>Pseudomonadota</taxon>
        <taxon>Alphaproteobacteria</taxon>
        <taxon>Rhodobacterales</taxon>
        <taxon>Paracoccaceae</taxon>
        <taxon>Pseudooceanicola</taxon>
    </lineage>
</organism>
<evidence type="ECO:0000259" key="1">
    <source>
        <dbReference type="PROSITE" id="PS51186"/>
    </source>
</evidence>
<dbReference type="GO" id="GO:0016747">
    <property type="term" value="F:acyltransferase activity, transferring groups other than amino-acyl groups"/>
    <property type="evidence" value="ECO:0007669"/>
    <property type="project" value="InterPro"/>
</dbReference>
<dbReference type="OrthoDB" id="9797417at2"/>
<dbReference type="Pfam" id="PF13508">
    <property type="entry name" value="Acetyltransf_7"/>
    <property type="match status" value="1"/>
</dbReference>
<name>A0A399IXW7_9RHOB</name>
<dbReference type="AlphaFoldDB" id="A0A399IXW7"/>
<keyword evidence="3" id="KW-1185">Reference proteome</keyword>